<dbReference type="AlphaFoldDB" id="A0A9P7YIP8"/>
<dbReference type="InterPro" id="IPR001345">
    <property type="entry name" value="PG/BPGM_mutase_AS"/>
</dbReference>
<dbReference type="CDD" id="cd07067">
    <property type="entry name" value="HP_PGM_like"/>
    <property type="match status" value="1"/>
</dbReference>
<evidence type="ECO:0000313" key="6">
    <source>
        <dbReference type="Proteomes" id="UP000824998"/>
    </source>
</evidence>
<feature type="active site" description="Tele-phosphohistidine intermediate" evidence="2">
    <location>
        <position position="8"/>
    </location>
</feature>
<reference evidence="5" key="1">
    <citation type="journal article" date="2021" name="IMA Fungus">
        <title>Genomic characterization of three marine fungi, including Emericellopsis atlantica sp. nov. with signatures of a generalist lifestyle and marine biomass degradation.</title>
        <authorList>
            <person name="Hagestad O.C."/>
            <person name="Hou L."/>
            <person name="Andersen J.H."/>
            <person name="Hansen E.H."/>
            <person name="Altermark B."/>
            <person name="Li C."/>
            <person name="Kuhnert E."/>
            <person name="Cox R.J."/>
            <person name="Crous P.W."/>
            <person name="Spatafora J.W."/>
            <person name="Lail K."/>
            <person name="Amirebrahimi M."/>
            <person name="Lipzen A."/>
            <person name="Pangilinan J."/>
            <person name="Andreopoulos W."/>
            <person name="Hayes R.D."/>
            <person name="Ng V."/>
            <person name="Grigoriev I.V."/>
            <person name="Jackson S.A."/>
            <person name="Sutton T.D.S."/>
            <person name="Dobson A.D.W."/>
            <person name="Rama T."/>
        </authorList>
    </citation>
    <scope>NUCLEOTIDE SEQUENCE</scope>
    <source>
        <strain evidence="5">TRa018bII</strain>
    </source>
</reference>
<dbReference type="EMBL" id="MU251459">
    <property type="protein sequence ID" value="KAG9234548.1"/>
    <property type="molecule type" value="Genomic_DNA"/>
</dbReference>
<dbReference type="SMART" id="SM00855">
    <property type="entry name" value="PGAM"/>
    <property type="match status" value="1"/>
</dbReference>
<dbReference type="Pfam" id="PF00300">
    <property type="entry name" value="His_Phos_1"/>
    <property type="match status" value="1"/>
</dbReference>
<keyword evidence="1" id="KW-0378">Hydrolase</keyword>
<dbReference type="InterPro" id="IPR051695">
    <property type="entry name" value="Phosphoglycerate_Mutase"/>
</dbReference>
<organism evidence="5 6">
    <name type="scientific">Amylocarpus encephaloides</name>
    <dbReference type="NCBI Taxonomy" id="45428"/>
    <lineage>
        <taxon>Eukaryota</taxon>
        <taxon>Fungi</taxon>
        <taxon>Dikarya</taxon>
        <taxon>Ascomycota</taxon>
        <taxon>Pezizomycotina</taxon>
        <taxon>Leotiomycetes</taxon>
        <taxon>Helotiales</taxon>
        <taxon>Helotiales incertae sedis</taxon>
        <taxon>Amylocarpus</taxon>
    </lineage>
</organism>
<evidence type="ECO:0000313" key="5">
    <source>
        <dbReference type="EMBL" id="KAG9234548.1"/>
    </source>
</evidence>
<feature type="region of interest" description="Disordered" evidence="4">
    <location>
        <begin position="100"/>
        <end position="124"/>
    </location>
</feature>
<comment type="caution">
    <text evidence="5">The sequence shown here is derived from an EMBL/GenBank/DDBJ whole genome shotgun (WGS) entry which is preliminary data.</text>
</comment>
<dbReference type="Gene3D" id="3.40.50.1240">
    <property type="entry name" value="Phosphoglycerate mutase-like"/>
    <property type="match status" value="1"/>
</dbReference>
<dbReference type="Proteomes" id="UP000824998">
    <property type="component" value="Unassembled WGS sequence"/>
</dbReference>
<evidence type="ECO:0000256" key="2">
    <source>
        <dbReference type="PIRSR" id="PIRSR613078-1"/>
    </source>
</evidence>
<keyword evidence="6" id="KW-1185">Reference proteome</keyword>
<protein>
    <submittedName>
        <fullName evidence="5">Histidine phosphatase superfamily</fullName>
    </submittedName>
</protein>
<feature type="region of interest" description="Disordered" evidence="4">
    <location>
        <begin position="246"/>
        <end position="275"/>
    </location>
</feature>
<evidence type="ECO:0000256" key="4">
    <source>
        <dbReference type="SAM" id="MobiDB-lite"/>
    </source>
</evidence>
<gene>
    <name evidence="5" type="ORF">BJ875DRAFT_484068</name>
</gene>
<evidence type="ECO:0000256" key="1">
    <source>
        <dbReference type="ARBA" id="ARBA00022801"/>
    </source>
</evidence>
<dbReference type="PANTHER" id="PTHR46517">
    <property type="entry name" value="FRUCTOSE-2,6-BISPHOSPHATASE TIGAR"/>
    <property type="match status" value="1"/>
</dbReference>
<dbReference type="SUPFAM" id="SSF53254">
    <property type="entry name" value="Phosphoglycerate mutase-like"/>
    <property type="match status" value="1"/>
</dbReference>
<sequence length="325" mass="35630">MRLLLVRHGETVDNAAGVYAGVTDSALTSHGVLQANRLGMHLAISEVKIAHIFSSDLQRAVNTAEAIRVAQLPRSSSTTQLKILREQDFGFYEGKQFFERPRGNSQSGKDAHMEAQRNNPGFKDVETKPAMAARADTFIEGYLVRLFTGVPHDETVVIVAHGIILTYLWRGVLKRFHPASIHLVPGVHATLRGSLEYLGGWSNTGYLDLDVRPLQTTASRANPVPPQTSNTDTVSPASAIKYRSVMSAHPTQVDDEPAPPNPLSLPTAPSQPSQHLPDMSLVIKAVNCQEHMEGLKKTRGGIGNLKHDSSQQTVDSYFSKKRRTE</sequence>
<dbReference type="InterPro" id="IPR029033">
    <property type="entry name" value="His_PPase_superfam"/>
</dbReference>
<dbReference type="OrthoDB" id="354304at2759"/>
<dbReference type="InterPro" id="IPR013078">
    <property type="entry name" value="His_Pase_superF_clade-1"/>
</dbReference>
<feature type="region of interest" description="Disordered" evidence="4">
    <location>
        <begin position="295"/>
        <end position="325"/>
    </location>
</feature>
<name>A0A9P7YIP8_9HELO</name>
<dbReference type="GO" id="GO:0043456">
    <property type="term" value="P:regulation of pentose-phosphate shunt"/>
    <property type="evidence" value="ECO:0007669"/>
    <property type="project" value="TreeGrafter"/>
</dbReference>
<dbReference type="GO" id="GO:0045820">
    <property type="term" value="P:negative regulation of glycolytic process"/>
    <property type="evidence" value="ECO:0007669"/>
    <property type="project" value="TreeGrafter"/>
</dbReference>
<dbReference type="PANTHER" id="PTHR46517:SF1">
    <property type="entry name" value="FRUCTOSE-2,6-BISPHOSPHATASE TIGAR"/>
    <property type="match status" value="1"/>
</dbReference>
<feature type="active site" description="Proton donor/acceptor" evidence="2">
    <location>
        <position position="86"/>
    </location>
</feature>
<evidence type="ECO:0000256" key="3">
    <source>
        <dbReference type="PIRSR" id="PIRSR613078-2"/>
    </source>
</evidence>
<accession>A0A9P7YIP8</accession>
<dbReference type="GO" id="GO:0005829">
    <property type="term" value="C:cytosol"/>
    <property type="evidence" value="ECO:0007669"/>
    <property type="project" value="TreeGrafter"/>
</dbReference>
<dbReference type="PROSITE" id="PS00175">
    <property type="entry name" value="PG_MUTASE"/>
    <property type="match status" value="1"/>
</dbReference>
<feature type="binding site" evidence="3">
    <location>
        <begin position="7"/>
        <end position="14"/>
    </location>
    <ligand>
        <name>substrate</name>
    </ligand>
</feature>
<dbReference type="GO" id="GO:0004331">
    <property type="term" value="F:fructose-2,6-bisphosphate 2-phosphatase activity"/>
    <property type="evidence" value="ECO:0007669"/>
    <property type="project" value="TreeGrafter"/>
</dbReference>
<feature type="binding site" evidence="3">
    <location>
        <position position="59"/>
    </location>
    <ligand>
        <name>substrate</name>
    </ligand>
</feature>
<proteinExistence type="predicted"/>